<dbReference type="EMBL" id="KV429033">
    <property type="protein sequence ID" value="KZT74587.1"/>
    <property type="molecule type" value="Genomic_DNA"/>
</dbReference>
<dbReference type="OrthoDB" id="2322499at2759"/>
<evidence type="ECO:0000259" key="1">
    <source>
        <dbReference type="PROSITE" id="PS50181"/>
    </source>
</evidence>
<proteinExistence type="predicted"/>
<evidence type="ECO:0000313" key="2">
    <source>
        <dbReference type="EMBL" id="KZT74587.1"/>
    </source>
</evidence>
<dbReference type="PROSITE" id="PS50181">
    <property type="entry name" value="FBOX"/>
    <property type="match status" value="1"/>
</dbReference>
<gene>
    <name evidence="2" type="ORF">DAEQUDRAFT_200444</name>
</gene>
<name>A0A165U9D3_9APHY</name>
<protein>
    <recommendedName>
        <fullName evidence="1">F-box domain-containing protein</fullName>
    </recommendedName>
</protein>
<keyword evidence="3" id="KW-1185">Reference proteome</keyword>
<dbReference type="AlphaFoldDB" id="A0A165U9D3"/>
<organism evidence="2 3">
    <name type="scientific">Daedalea quercina L-15889</name>
    <dbReference type="NCBI Taxonomy" id="1314783"/>
    <lineage>
        <taxon>Eukaryota</taxon>
        <taxon>Fungi</taxon>
        <taxon>Dikarya</taxon>
        <taxon>Basidiomycota</taxon>
        <taxon>Agaricomycotina</taxon>
        <taxon>Agaricomycetes</taxon>
        <taxon>Polyporales</taxon>
        <taxon>Fomitopsis</taxon>
    </lineage>
</organism>
<evidence type="ECO:0000313" key="3">
    <source>
        <dbReference type="Proteomes" id="UP000076727"/>
    </source>
</evidence>
<accession>A0A165U9D3</accession>
<reference evidence="2 3" key="1">
    <citation type="journal article" date="2016" name="Mol. Biol. Evol.">
        <title>Comparative Genomics of Early-Diverging Mushroom-Forming Fungi Provides Insights into the Origins of Lignocellulose Decay Capabilities.</title>
        <authorList>
            <person name="Nagy L.G."/>
            <person name="Riley R."/>
            <person name="Tritt A."/>
            <person name="Adam C."/>
            <person name="Daum C."/>
            <person name="Floudas D."/>
            <person name="Sun H."/>
            <person name="Yadav J.S."/>
            <person name="Pangilinan J."/>
            <person name="Larsson K.H."/>
            <person name="Matsuura K."/>
            <person name="Barry K."/>
            <person name="Labutti K."/>
            <person name="Kuo R."/>
            <person name="Ohm R.A."/>
            <person name="Bhattacharya S.S."/>
            <person name="Shirouzu T."/>
            <person name="Yoshinaga Y."/>
            <person name="Martin F.M."/>
            <person name="Grigoriev I.V."/>
            <person name="Hibbett D.S."/>
        </authorList>
    </citation>
    <scope>NUCLEOTIDE SEQUENCE [LARGE SCALE GENOMIC DNA]</scope>
    <source>
        <strain evidence="2 3">L-15889</strain>
    </source>
</reference>
<feature type="domain" description="F-box" evidence="1">
    <location>
        <begin position="46"/>
        <end position="95"/>
    </location>
</feature>
<dbReference type="InterPro" id="IPR001810">
    <property type="entry name" value="F-box_dom"/>
</dbReference>
<dbReference type="Proteomes" id="UP000076727">
    <property type="component" value="Unassembled WGS sequence"/>
</dbReference>
<sequence>MPPKKVKRFAASSDVTGSSSLVASENVGTQRKSGGKIIRGRGRGGLKDMLNMPIDIIQEITRRLHPRDLLHLSWKSKSIHAFFMKRTAAYTWKLSLATVPGLPPCPDQLIEPAWATLLFSSYCTGCGTSCTTQPIWEFRARFCQQCYRTKTVASEDPVHDVTPENKWSMSEEIGIALFTNTLLNHVNASATSI</sequence>